<reference evidence="2" key="1">
    <citation type="submission" date="2020-08" db="EMBL/GenBank/DDBJ databases">
        <title>Plant Genome Project.</title>
        <authorList>
            <person name="Zhang R.-G."/>
        </authorList>
    </citation>
    <scope>NUCLEOTIDE SEQUENCE</scope>
    <source>
        <strain evidence="2">WSP0</strain>
        <tissue evidence="2">Leaf</tissue>
    </source>
</reference>
<evidence type="ECO:0000313" key="3">
    <source>
        <dbReference type="Proteomes" id="UP000823749"/>
    </source>
</evidence>
<accession>A0AAV6JJT9</accession>
<sequence length="245" mass="27529">MESLTTYASDGEEPKRRHREHSVSPATEFEKLKFKRPKVSAVRDFPACFEQINAQRNGCGDDSDAEPREIDHVEPLKNTLHPEKDDSSLRSLESNGPTDDGYYSEDLDDATYNDPLEVLDRERSCKLELYYVLTKAFDLAKVGFKRPRVSAIRDFPAAFEQFGAQANGSPDDSDEDIVELGEIDRVDSDQQNSPHSETREVLILLNRIRFGVKIGGLLMLGVEGKVRKAERPEVGVNVGRETKDG</sequence>
<feature type="region of interest" description="Disordered" evidence="1">
    <location>
        <begin position="55"/>
        <end position="109"/>
    </location>
</feature>
<dbReference type="AlphaFoldDB" id="A0AAV6JJT9"/>
<gene>
    <name evidence="2" type="ORF">RHGRI_020127</name>
</gene>
<evidence type="ECO:0000256" key="1">
    <source>
        <dbReference type="SAM" id="MobiDB-lite"/>
    </source>
</evidence>
<comment type="caution">
    <text evidence="2">The sequence shown here is derived from an EMBL/GenBank/DDBJ whole genome shotgun (WGS) entry which is preliminary data.</text>
</comment>
<feature type="region of interest" description="Disordered" evidence="1">
    <location>
        <begin position="1"/>
        <end position="29"/>
    </location>
</feature>
<name>A0AAV6JJT9_9ERIC</name>
<protein>
    <submittedName>
        <fullName evidence="2">Uncharacterized protein</fullName>
    </submittedName>
</protein>
<dbReference type="Proteomes" id="UP000823749">
    <property type="component" value="Chromosome 7"/>
</dbReference>
<organism evidence="2 3">
    <name type="scientific">Rhododendron griersonianum</name>
    <dbReference type="NCBI Taxonomy" id="479676"/>
    <lineage>
        <taxon>Eukaryota</taxon>
        <taxon>Viridiplantae</taxon>
        <taxon>Streptophyta</taxon>
        <taxon>Embryophyta</taxon>
        <taxon>Tracheophyta</taxon>
        <taxon>Spermatophyta</taxon>
        <taxon>Magnoliopsida</taxon>
        <taxon>eudicotyledons</taxon>
        <taxon>Gunneridae</taxon>
        <taxon>Pentapetalae</taxon>
        <taxon>asterids</taxon>
        <taxon>Ericales</taxon>
        <taxon>Ericaceae</taxon>
        <taxon>Ericoideae</taxon>
        <taxon>Rhodoreae</taxon>
        <taxon>Rhododendron</taxon>
    </lineage>
</organism>
<feature type="compositionally biased region" description="Basic and acidic residues" evidence="1">
    <location>
        <begin position="65"/>
        <end position="88"/>
    </location>
</feature>
<proteinExistence type="predicted"/>
<evidence type="ECO:0000313" key="2">
    <source>
        <dbReference type="EMBL" id="KAG5539804.1"/>
    </source>
</evidence>
<keyword evidence="3" id="KW-1185">Reference proteome</keyword>
<dbReference type="EMBL" id="JACTNZ010000007">
    <property type="protein sequence ID" value="KAG5539804.1"/>
    <property type="molecule type" value="Genomic_DNA"/>
</dbReference>